<protein>
    <submittedName>
        <fullName evidence="1">Uncharacterized protein</fullName>
    </submittedName>
</protein>
<evidence type="ECO:0000313" key="2">
    <source>
        <dbReference type="Proteomes" id="UP000706926"/>
    </source>
</evidence>
<evidence type="ECO:0000313" key="1">
    <source>
        <dbReference type="EMBL" id="MBP1893258.1"/>
    </source>
</evidence>
<gene>
    <name evidence="1" type="ORF">J2Z18_002360</name>
</gene>
<dbReference type="RefSeq" id="WP_186332934.1">
    <property type="nucleotide sequence ID" value="NZ_CP139098.1"/>
</dbReference>
<comment type="caution">
    <text evidence="1">The sequence shown here is derived from an EMBL/GenBank/DDBJ whole genome shotgun (WGS) entry which is preliminary data.</text>
</comment>
<sequence length="55" mass="6360">MMTPDRADLWFLNKMDGFLHNALSVRLSIMELSASEFARRTGAVKFERRGVENDE</sequence>
<keyword evidence="2" id="KW-1185">Reference proteome</keyword>
<proteinExistence type="predicted"/>
<accession>A0ABS4FAI1</accession>
<dbReference type="GeneID" id="95404361"/>
<reference evidence="1 2" key="1">
    <citation type="submission" date="2021-03" db="EMBL/GenBank/DDBJ databases">
        <title>Genomic Encyclopedia of Type Strains, Phase IV (KMG-IV): sequencing the most valuable type-strain genomes for metagenomic binning, comparative biology and taxonomic classification.</title>
        <authorList>
            <person name="Goeker M."/>
        </authorList>
    </citation>
    <scope>NUCLEOTIDE SEQUENCE [LARGE SCALE GENOMIC DNA]</scope>
    <source>
        <strain evidence="1 2">DSM 15596</strain>
    </source>
</reference>
<name>A0ABS4FAI1_9BACL</name>
<dbReference type="EMBL" id="JAGGKI010000005">
    <property type="protein sequence ID" value="MBP1893258.1"/>
    <property type="molecule type" value="Genomic_DNA"/>
</dbReference>
<dbReference type="Proteomes" id="UP000706926">
    <property type="component" value="Unassembled WGS sequence"/>
</dbReference>
<organism evidence="1 2">
    <name type="scientific">Paenibacillus lactis</name>
    <dbReference type="NCBI Taxonomy" id="228574"/>
    <lineage>
        <taxon>Bacteria</taxon>
        <taxon>Bacillati</taxon>
        <taxon>Bacillota</taxon>
        <taxon>Bacilli</taxon>
        <taxon>Bacillales</taxon>
        <taxon>Paenibacillaceae</taxon>
        <taxon>Paenibacillus</taxon>
    </lineage>
</organism>